<sequence>MGALLFGQPGIDTNQTKVVDGSGLSRHNAISPNTMIQILRFCYLANFFPSFKMTFPIAGIDGTLKERFSSSPLVGKVYAKTGSLSQIRSLSGYIDINEKTEIAFSIFATGILQSPLIIEDIIEKAVTEIFNWKKNHNP</sequence>
<dbReference type="PANTHER" id="PTHR30023">
    <property type="entry name" value="D-ALANYL-D-ALANINE CARBOXYPEPTIDASE"/>
    <property type="match status" value="1"/>
</dbReference>
<organism evidence="3 4">
    <name type="scientific">Potamilus streckersoni</name>
    <dbReference type="NCBI Taxonomy" id="2493646"/>
    <lineage>
        <taxon>Eukaryota</taxon>
        <taxon>Metazoa</taxon>
        <taxon>Spiralia</taxon>
        <taxon>Lophotrochozoa</taxon>
        <taxon>Mollusca</taxon>
        <taxon>Bivalvia</taxon>
        <taxon>Autobranchia</taxon>
        <taxon>Heteroconchia</taxon>
        <taxon>Palaeoheterodonta</taxon>
        <taxon>Unionida</taxon>
        <taxon>Unionoidea</taxon>
        <taxon>Unionidae</taxon>
        <taxon>Ambleminae</taxon>
        <taxon>Lampsilini</taxon>
        <taxon>Potamilus</taxon>
    </lineage>
</organism>
<evidence type="ECO:0000256" key="1">
    <source>
        <dbReference type="ARBA" id="ARBA00006096"/>
    </source>
</evidence>
<comment type="similarity">
    <text evidence="1">Belongs to the peptidase S13 family.</text>
</comment>
<evidence type="ECO:0008006" key="5">
    <source>
        <dbReference type="Google" id="ProtNLM"/>
    </source>
</evidence>
<keyword evidence="2" id="KW-0378">Hydrolase</keyword>
<dbReference type="PRINTS" id="PR00922">
    <property type="entry name" value="DADACBPTASE3"/>
</dbReference>
<gene>
    <name evidence="3" type="ORF">CHS0354_023895</name>
</gene>
<dbReference type="EMBL" id="JAEAOA010001427">
    <property type="protein sequence ID" value="KAK3582352.1"/>
    <property type="molecule type" value="Genomic_DNA"/>
</dbReference>
<dbReference type="Proteomes" id="UP001195483">
    <property type="component" value="Unassembled WGS sequence"/>
</dbReference>
<accession>A0AAE0RZ16</accession>
<evidence type="ECO:0000313" key="4">
    <source>
        <dbReference type="Proteomes" id="UP001195483"/>
    </source>
</evidence>
<evidence type="ECO:0000313" key="3">
    <source>
        <dbReference type="EMBL" id="KAK3582352.1"/>
    </source>
</evidence>
<evidence type="ECO:0000256" key="2">
    <source>
        <dbReference type="ARBA" id="ARBA00022801"/>
    </source>
</evidence>
<proteinExistence type="inferred from homology"/>
<protein>
    <recommendedName>
        <fullName evidence="5">D-alanyl-D-alanine carboxypeptidase</fullName>
    </recommendedName>
</protein>
<dbReference type="Gene3D" id="3.40.710.10">
    <property type="entry name" value="DD-peptidase/beta-lactamase superfamily"/>
    <property type="match status" value="1"/>
</dbReference>
<dbReference type="GO" id="GO:0006508">
    <property type="term" value="P:proteolysis"/>
    <property type="evidence" value="ECO:0007669"/>
    <property type="project" value="InterPro"/>
</dbReference>
<reference evidence="3" key="3">
    <citation type="submission" date="2023-05" db="EMBL/GenBank/DDBJ databases">
        <authorList>
            <person name="Smith C.H."/>
        </authorList>
    </citation>
    <scope>NUCLEOTIDE SEQUENCE</scope>
    <source>
        <strain evidence="3">CHS0354</strain>
        <tissue evidence="3">Mantle</tissue>
    </source>
</reference>
<dbReference type="GO" id="GO:0004185">
    <property type="term" value="F:serine-type carboxypeptidase activity"/>
    <property type="evidence" value="ECO:0007669"/>
    <property type="project" value="InterPro"/>
</dbReference>
<reference evidence="3" key="1">
    <citation type="journal article" date="2021" name="Genome Biol. Evol.">
        <title>A High-Quality Reference Genome for a Parasitic Bivalve with Doubly Uniparental Inheritance (Bivalvia: Unionida).</title>
        <authorList>
            <person name="Smith C.H."/>
        </authorList>
    </citation>
    <scope>NUCLEOTIDE SEQUENCE</scope>
    <source>
        <strain evidence="3">CHS0354</strain>
    </source>
</reference>
<name>A0AAE0RZ16_9BIVA</name>
<dbReference type="SUPFAM" id="SSF56601">
    <property type="entry name" value="beta-lactamase/transpeptidase-like"/>
    <property type="match status" value="1"/>
</dbReference>
<dbReference type="InterPro" id="IPR000667">
    <property type="entry name" value="Peptidase_S13"/>
</dbReference>
<dbReference type="InterPro" id="IPR012338">
    <property type="entry name" value="Beta-lactam/transpept-like"/>
</dbReference>
<reference evidence="3" key="2">
    <citation type="journal article" date="2021" name="Genome Biol. Evol.">
        <title>Developing a high-quality reference genome for a parasitic bivalve with doubly uniparental inheritance (Bivalvia: Unionida).</title>
        <authorList>
            <person name="Smith C.H."/>
        </authorList>
    </citation>
    <scope>NUCLEOTIDE SEQUENCE</scope>
    <source>
        <strain evidence="3">CHS0354</strain>
        <tissue evidence="3">Mantle</tissue>
    </source>
</reference>
<dbReference type="PANTHER" id="PTHR30023:SF0">
    <property type="entry name" value="PENICILLIN-SENSITIVE CARBOXYPEPTIDASE A"/>
    <property type="match status" value="1"/>
</dbReference>
<dbReference type="AlphaFoldDB" id="A0AAE0RZ16"/>
<dbReference type="GO" id="GO:0000270">
    <property type="term" value="P:peptidoglycan metabolic process"/>
    <property type="evidence" value="ECO:0007669"/>
    <property type="project" value="TreeGrafter"/>
</dbReference>
<comment type="caution">
    <text evidence="3">The sequence shown here is derived from an EMBL/GenBank/DDBJ whole genome shotgun (WGS) entry which is preliminary data.</text>
</comment>
<dbReference type="Pfam" id="PF02113">
    <property type="entry name" value="Peptidase_S13"/>
    <property type="match status" value="1"/>
</dbReference>
<keyword evidence="4" id="KW-1185">Reference proteome</keyword>